<evidence type="ECO:0000256" key="9">
    <source>
        <dbReference type="ARBA" id="ARBA00023146"/>
    </source>
</evidence>
<dbReference type="CDD" id="cd00770">
    <property type="entry name" value="SerRS_core"/>
    <property type="match status" value="1"/>
</dbReference>
<dbReference type="Pfam" id="PF00587">
    <property type="entry name" value="tRNA-synt_2b"/>
    <property type="match status" value="1"/>
</dbReference>
<keyword evidence="9 12" id="KW-0030">Aminoacyl-tRNA synthetase</keyword>
<dbReference type="InterPro" id="IPR010978">
    <property type="entry name" value="tRNA-bd_arm"/>
</dbReference>
<comment type="subcellular location">
    <subcellularLocation>
        <location evidence="1 12">Cytoplasm</location>
    </subcellularLocation>
</comment>
<keyword evidence="4 12" id="KW-0963">Cytoplasm</keyword>
<comment type="catalytic activity">
    <reaction evidence="10 12">
        <text>tRNA(Sec) + L-serine + ATP = L-seryl-tRNA(Sec) + AMP + diphosphate + H(+)</text>
        <dbReference type="Rhea" id="RHEA:42580"/>
        <dbReference type="Rhea" id="RHEA-COMP:9742"/>
        <dbReference type="Rhea" id="RHEA-COMP:10128"/>
        <dbReference type="ChEBI" id="CHEBI:15378"/>
        <dbReference type="ChEBI" id="CHEBI:30616"/>
        <dbReference type="ChEBI" id="CHEBI:33019"/>
        <dbReference type="ChEBI" id="CHEBI:33384"/>
        <dbReference type="ChEBI" id="CHEBI:78442"/>
        <dbReference type="ChEBI" id="CHEBI:78533"/>
        <dbReference type="ChEBI" id="CHEBI:456215"/>
        <dbReference type="EC" id="6.1.1.11"/>
    </reaction>
</comment>
<feature type="binding site" evidence="12 13">
    <location>
        <position position="285"/>
    </location>
    <ligand>
        <name>L-serine</name>
        <dbReference type="ChEBI" id="CHEBI:33384"/>
    </ligand>
</feature>
<feature type="domain" description="Aminoacyl-transfer RNA synthetases class-II family profile" evidence="16">
    <location>
        <begin position="140"/>
        <end position="410"/>
    </location>
</feature>
<keyword evidence="7 12" id="KW-0067">ATP-binding</keyword>
<dbReference type="EC" id="6.1.1.11" evidence="12"/>
<evidence type="ECO:0000313" key="18">
    <source>
        <dbReference type="Proteomes" id="UP000727962"/>
    </source>
</evidence>
<feature type="region of interest" description="Disordered" evidence="15">
    <location>
        <begin position="1"/>
        <end position="20"/>
    </location>
</feature>
<feature type="binding site" evidence="12">
    <location>
        <begin position="231"/>
        <end position="233"/>
    </location>
    <ligand>
        <name>L-serine</name>
        <dbReference type="ChEBI" id="CHEBI:33384"/>
    </ligand>
</feature>
<comment type="similarity">
    <text evidence="3 12">Belongs to the class-II aminoacyl-tRNA synthetase family. Type-1 seryl-tRNA synthetase subfamily.</text>
</comment>
<reference evidence="17" key="1">
    <citation type="submission" date="2020-07" db="EMBL/GenBank/DDBJ databases">
        <title>Huge and variable diversity of episymbiotic CPR bacteria and DPANN archaea in groundwater ecosystems.</title>
        <authorList>
            <person name="He C.Y."/>
            <person name="Keren R."/>
            <person name="Whittaker M."/>
            <person name="Farag I.F."/>
            <person name="Doudna J."/>
            <person name="Cate J.H.D."/>
            <person name="Banfield J.F."/>
        </authorList>
    </citation>
    <scope>NUCLEOTIDE SEQUENCE</scope>
    <source>
        <strain evidence="17">NC_groundwater_17_Pr7_B-0.1um_64_12</strain>
    </source>
</reference>
<feature type="binding site" evidence="13">
    <location>
        <position position="383"/>
    </location>
    <ligand>
        <name>L-serine</name>
        <dbReference type="ChEBI" id="CHEBI:33384"/>
    </ligand>
</feature>
<sequence length="425" mass="46623">MLDRNLLRNDPEAARAGASAKHVDAPIDEAVRLIRERADLLTGLEAKQAELNKISKSIGALMGQGKRDEAEAAKAQTKGLKEAIQEGEARQRDVESALEAAELSIPNIPHASVPEGKGPEDNVVVRQWGEQAEPAGGAKPHWEIAERLGLLDLARASKISGSGFALYTGWGARLQRALFNFMADHQTLRNGYREIYPPFMVTGACLIGTGQLPKFEEDLYKVDDDLYLIPTAEVPVTNLYRDEILDGSSLPIKMAAYSGCFRREAGAAGKDTRGIQRVHQFDKVELVKLTLPEDSLEELESLTRDAESVLQALGLHYRVSLMCTAEMGFSNSKQYDLELWSPGLGRYLEVSSCSNFDSFQARRANIRFRRAPGEKPEFVHTLNGSGVACPRLFACLIEACLQADGSVLLPEVLRPYVGTDRLVAG</sequence>
<dbReference type="PIRSF" id="PIRSF001529">
    <property type="entry name" value="Ser-tRNA-synth_IIa"/>
    <property type="match status" value="1"/>
</dbReference>
<feature type="binding site" evidence="14">
    <location>
        <begin position="278"/>
        <end position="281"/>
    </location>
    <ligand>
        <name>ATP</name>
        <dbReference type="ChEBI" id="CHEBI:30616"/>
    </ligand>
</feature>
<comment type="subunit">
    <text evidence="12">Homodimer. The tRNA molecule binds across the dimer.</text>
</comment>
<proteinExistence type="inferred from homology"/>
<evidence type="ECO:0000256" key="15">
    <source>
        <dbReference type="SAM" id="MobiDB-lite"/>
    </source>
</evidence>
<evidence type="ECO:0000259" key="16">
    <source>
        <dbReference type="PROSITE" id="PS50862"/>
    </source>
</evidence>
<dbReference type="InterPro" id="IPR002317">
    <property type="entry name" value="Ser-tRNA-ligase_type_1"/>
</dbReference>
<dbReference type="Gene3D" id="3.30.930.10">
    <property type="entry name" value="Bira Bifunctional Protein, Domain 2"/>
    <property type="match status" value="1"/>
</dbReference>
<dbReference type="InterPro" id="IPR002314">
    <property type="entry name" value="aa-tRNA-synt_IIb"/>
</dbReference>
<comment type="pathway">
    <text evidence="2 12">Aminoacyl-tRNA biosynthesis; selenocysteinyl-tRNA(Sec) biosynthesis; L-seryl-tRNA(Sec) from L-serine and tRNA(Sec): step 1/1.</text>
</comment>
<evidence type="ECO:0000256" key="8">
    <source>
        <dbReference type="ARBA" id="ARBA00022917"/>
    </source>
</evidence>
<dbReference type="InterPro" id="IPR006195">
    <property type="entry name" value="aa-tRNA-synth_II"/>
</dbReference>
<dbReference type="InterPro" id="IPR045864">
    <property type="entry name" value="aa-tRNA-synth_II/BPL/LPL"/>
</dbReference>
<feature type="binding site" evidence="12 14">
    <location>
        <begin position="262"/>
        <end position="264"/>
    </location>
    <ligand>
        <name>ATP</name>
        <dbReference type="ChEBI" id="CHEBI:30616"/>
    </ligand>
</feature>
<dbReference type="PROSITE" id="PS50862">
    <property type="entry name" value="AA_TRNA_LIGASE_II"/>
    <property type="match status" value="1"/>
</dbReference>
<dbReference type="NCBIfam" id="TIGR00414">
    <property type="entry name" value="serS"/>
    <property type="match status" value="1"/>
</dbReference>
<keyword evidence="5 12" id="KW-0436">Ligase</keyword>
<dbReference type="PRINTS" id="PR00981">
    <property type="entry name" value="TRNASYNTHSER"/>
</dbReference>
<evidence type="ECO:0000256" key="12">
    <source>
        <dbReference type="HAMAP-Rule" id="MF_00176"/>
    </source>
</evidence>
<dbReference type="InterPro" id="IPR033729">
    <property type="entry name" value="SerRS_core"/>
</dbReference>
<dbReference type="InterPro" id="IPR015866">
    <property type="entry name" value="Ser-tRNA-synth_1_N"/>
</dbReference>
<feature type="binding site" evidence="13">
    <location>
        <position position="262"/>
    </location>
    <ligand>
        <name>L-serine</name>
        <dbReference type="ChEBI" id="CHEBI:33384"/>
    </ligand>
</feature>
<dbReference type="GO" id="GO:0004828">
    <property type="term" value="F:serine-tRNA ligase activity"/>
    <property type="evidence" value="ECO:0007669"/>
    <property type="project" value="UniProtKB-UniRule"/>
</dbReference>
<dbReference type="AlphaFoldDB" id="A0A931LUH8"/>
<comment type="caution">
    <text evidence="17">The sequence shown here is derived from an EMBL/GenBank/DDBJ whole genome shotgun (WGS) entry which is preliminary data.</text>
</comment>
<evidence type="ECO:0000256" key="4">
    <source>
        <dbReference type="ARBA" id="ARBA00022490"/>
    </source>
</evidence>
<comment type="function">
    <text evidence="12">Catalyzes the attachment of serine to tRNA(Ser). Is also able to aminoacylate tRNA(Sec) with serine, to form the misacylated tRNA L-seryl-tRNA(Sec), which will be further converted into selenocysteinyl-tRNA(Sec).</text>
</comment>
<dbReference type="HAMAP" id="MF_00176">
    <property type="entry name" value="Ser_tRNA_synth_type1"/>
    <property type="match status" value="1"/>
</dbReference>
<feature type="binding site" evidence="12">
    <location>
        <position position="278"/>
    </location>
    <ligand>
        <name>ATP</name>
        <dbReference type="ChEBI" id="CHEBI:30616"/>
    </ligand>
</feature>
<keyword evidence="8 12" id="KW-0648">Protein biosynthesis</keyword>
<dbReference type="GO" id="GO:0006434">
    <property type="term" value="P:seryl-tRNA aminoacylation"/>
    <property type="evidence" value="ECO:0007669"/>
    <property type="project" value="UniProtKB-UniRule"/>
</dbReference>
<evidence type="ECO:0000256" key="3">
    <source>
        <dbReference type="ARBA" id="ARBA00010728"/>
    </source>
</evidence>
<feature type="compositionally biased region" description="Basic and acidic residues" evidence="15">
    <location>
        <begin position="1"/>
        <end position="13"/>
    </location>
</feature>
<comment type="domain">
    <text evidence="12">Consists of two distinct domains, a catalytic core and a N-terminal extension that is involved in tRNA binding.</text>
</comment>
<evidence type="ECO:0000256" key="7">
    <source>
        <dbReference type="ARBA" id="ARBA00022840"/>
    </source>
</evidence>
<dbReference type="Pfam" id="PF02403">
    <property type="entry name" value="Seryl_tRNA_N"/>
    <property type="match status" value="1"/>
</dbReference>
<feature type="binding site" evidence="12 14">
    <location>
        <begin position="349"/>
        <end position="352"/>
    </location>
    <ligand>
        <name>ATP</name>
        <dbReference type="ChEBI" id="CHEBI:30616"/>
    </ligand>
</feature>
<dbReference type="Gene3D" id="1.10.287.40">
    <property type="entry name" value="Serine-tRNA synthetase, tRNA binding domain"/>
    <property type="match status" value="1"/>
</dbReference>
<dbReference type="EMBL" id="JACOSL010000016">
    <property type="protein sequence ID" value="MBI1755932.1"/>
    <property type="molecule type" value="Genomic_DNA"/>
</dbReference>
<comment type="catalytic activity">
    <reaction evidence="11 12">
        <text>tRNA(Ser) + L-serine + ATP = L-seryl-tRNA(Ser) + AMP + diphosphate + H(+)</text>
        <dbReference type="Rhea" id="RHEA:12292"/>
        <dbReference type="Rhea" id="RHEA-COMP:9669"/>
        <dbReference type="Rhea" id="RHEA-COMP:9703"/>
        <dbReference type="ChEBI" id="CHEBI:15378"/>
        <dbReference type="ChEBI" id="CHEBI:30616"/>
        <dbReference type="ChEBI" id="CHEBI:33019"/>
        <dbReference type="ChEBI" id="CHEBI:33384"/>
        <dbReference type="ChEBI" id="CHEBI:78442"/>
        <dbReference type="ChEBI" id="CHEBI:78533"/>
        <dbReference type="ChEBI" id="CHEBI:456215"/>
        <dbReference type="EC" id="6.1.1.11"/>
    </reaction>
</comment>
<evidence type="ECO:0000256" key="1">
    <source>
        <dbReference type="ARBA" id="ARBA00004496"/>
    </source>
</evidence>
<dbReference type="GO" id="GO:0016260">
    <property type="term" value="P:selenocysteine biosynthetic process"/>
    <property type="evidence" value="ECO:0007669"/>
    <property type="project" value="UniProtKB-UniRule"/>
</dbReference>
<evidence type="ECO:0000313" key="17">
    <source>
        <dbReference type="EMBL" id="MBI1755932.1"/>
    </source>
</evidence>
<keyword evidence="6 12" id="KW-0547">Nucleotide-binding</keyword>
<evidence type="ECO:0000256" key="6">
    <source>
        <dbReference type="ARBA" id="ARBA00022741"/>
    </source>
</evidence>
<evidence type="ECO:0000256" key="11">
    <source>
        <dbReference type="ARBA" id="ARBA00048823"/>
    </source>
</evidence>
<evidence type="ECO:0000256" key="5">
    <source>
        <dbReference type="ARBA" id="ARBA00022598"/>
    </source>
</evidence>
<organism evidence="17 18">
    <name type="scientific">Fimbriimonas ginsengisoli</name>
    <dbReference type="NCBI Taxonomy" id="1005039"/>
    <lineage>
        <taxon>Bacteria</taxon>
        <taxon>Bacillati</taxon>
        <taxon>Armatimonadota</taxon>
        <taxon>Fimbriimonadia</taxon>
        <taxon>Fimbriimonadales</taxon>
        <taxon>Fimbriimonadaceae</taxon>
        <taxon>Fimbriimonas</taxon>
    </lineage>
</organism>
<name>A0A931LUH8_FIMGI</name>
<gene>
    <name evidence="12 17" type="primary">serS</name>
    <name evidence="17" type="ORF">HYR64_02365</name>
</gene>
<feature type="binding site" evidence="13">
    <location>
        <position position="231"/>
    </location>
    <ligand>
        <name>L-serine</name>
        <dbReference type="ChEBI" id="CHEBI:33384"/>
    </ligand>
</feature>
<evidence type="ECO:0000256" key="10">
    <source>
        <dbReference type="ARBA" id="ARBA00047929"/>
    </source>
</evidence>
<evidence type="ECO:0000256" key="13">
    <source>
        <dbReference type="PIRSR" id="PIRSR001529-1"/>
    </source>
</evidence>
<evidence type="ECO:0000256" key="14">
    <source>
        <dbReference type="PIRSR" id="PIRSR001529-2"/>
    </source>
</evidence>
<feature type="binding site" evidence="12">
    <location>
        <position position="385"/>
    </location>
    <ligand>
        <name>L-serine</name>
        <dbReference type="ChEBI" id="CHEBI:33384"/>
    </ligand>
</feature>
<dbReference type="GO" id="GO:0005737">
    <property type="term" value="C:cytoplasm"/>
    <property type="evidence" value="ECO:0007669"/>
    <property type="project" value="UniProtKB-SubCell"/>
</dbReference>
<dbReference type="PANTHER" id="PTHR43697:SF1">
    <property type="entry name" value="SERINE--TRNA LIGASE"/>
    <property type="match status" value="1"/>
</dbReference>
<dbReference type="PANTHER" id="PTHR43697">
    <property type="entry name" value="SERYL-TRNA SYNTHETASE"/>
    <property type="match status" value="1"/>
</dbReference>
<evidence type="ECO:0000256" key="2">
    <source>
        <dbReference type="ARBA" id="ARBA00005045"/>
    </source>
</evidence>
<dbReference type="GO" id="GO:0005524">
    <property type="term" value="F:ATP binding"/>
    <property type="evidence" value="ECO:0007669"/>
    <property type="project" value="UniProtKB-UniRule"/>
</dbReference>
<dbReference type="SUPFAM" id="SSF55681">
    <property type="entry name" value="Class II aaRS and biotin synthetases"/>
    <property type="match status" value="1"/>
</dbReference>
<accession>A0A931LUH8</accession>
<dbReference type="SUPFAM" id="SSF46589">
    <property type="entry name" value="tRNA-binding arm"/>
    <property type="match status" value="1"/>
</dbReference>
<dbReference type="Proteomes" id="UP000727962">
    <property type="component" value="Unassembled WGS sequence"/>
</dbReference>
<dbReference type="InterPro" id="IPR042103">
    <property type="entry name" value="SerRS_1_N_sf"/>
</dbReference>
<protein>
    <recommendedName>
        <fullName evidence="12">Serine--tRNA ligase</fullName>
        <ecNumber evidence="12">6.1.1.11</ecNumber>
    </recommendedName>
    <alternativeName>
        <fullName evidence="12">Seryl-tRNA synthetase</fullName>
        <shortName evidence="12">SerRS</shortName>
    </alternativeName>
    <alternativeName>
        <fullName evidence="12">Seryl-tRNA(Ser/Sec) synthetase</fullName>
    </alternativeName>
</protein>